<dbReference type="AlphaFoldDB" id="A0A7J0G1D9"/>
<evidence type="ECO:0000313" key="3">
    <source>
        <dbReference type="Proteomes" id="UP000585474"/>
    </source>
</evidence>
<keyword evidence="3" id="KW-1185">Reference proteome</keyword>
<keyword evidence="1" id="KW-1133">Transmembrane helix</keyword>
<reference evidence="2 3" key="1">
    <citation type="submission" date="2019-07" db="EMBL/GenBank/DDBJ databases">
        <title>De Novo Assembly of kiwifruit Actinidia rufa.</title>
        <authorList>
            <person name="Sugita-Konishi S."/>
            <person name="Sato K."/>
            <person name="Mori E."/>
            <person name="Abe Y."/>
            <person name="Kisaki G."/>
            <person name="Hamano K."/>
            <person name="Suezawa K."/>
            <person name="Otani M."/>
            <person name="Fukuda T."/>
            <person name="Manabe T."/>
            <person name="Gomi K."/>
            <person name="Tabuchi M."/>
            <person name="Akimitsu K."/>
            <person name="Kataoka I."/>
        </authorList>
    </citation>
    <scope>NUCLEOTIDE SEQUENCE [LARGE SCALE GENOMIC DNA]</scope>
    <source>
        <strain evidence="3">cv. Fuchu</strain>
    </source>
</reference>
<sequence>MDADEELQVYVVLQVVMQEFYLVLSMYYAVLQFLFSNNNSNYGLRIRALMASKNSMTTSPGGLGNSEIVTLEEKVALFLNILACDWKVSSKTVEVESDSVWEAYVMISMPRACGTSISLTMSLDYTFGKNRATGELAEGPAHAVENIDLEEVDIFGDDGLMGSANVGDMDHSNSVTLLDRNPLKILQRRKTRQGNGLGMIY</sequence>
<dbReference type="EMBL" id="BJWL01000017">
    <property type="protein sequence ID" value="GFZ04598.1"/>
    <property type="molecule type" value="Genomic_DNA"/>
</dbReference>
<keyword evidence="1" id="KW-0812">Transmembrane</keyword>
<evidence type="ECO:0000313" key="2">
    <source>
        <dbReference type="EMBL" id="GFZ04598.1"/>
    </source>
</evidence>
<accession>A0A7J0G1D9</accession>
<comment type="caution">
    <text evidence="2">The sequence shown here is derived from an EMBL/GenBank/DDBJ whole genome shotgun (WGS) entry which is preliminary data.</text>
</comment>
<feature type="transmembrane region" description="Helical" evidence="1">
    <location>
        <begin position="20"/>
        <end position="37"/>
    </location>
</feature>
<dbReference type="Proteomes" id="UP000585474">
    <property type="component" value="Unassembled WGS sequence"/>
</dbReference>
<name>A0A7J0G1D9_9ERIC</name>
<keyword evidence="1" id="KW-0472">Membrane</keyword>
<gene>
    <name evidence="2" type="ORF">Acr_17g0001700</name>
</gene>
<organism evidence="2 3">
    <name type="scientific">Actinidia rufa</name>
    <dbReference type="NCBI Taxonomy" id="165716"/>
    <lineage>
        <taxon>Eukaryota</taxon>
        <taxon>Viridiplantae</taxon>
        <taxon>Streptophyta</taxon>
        <taxon>Embryophyta</taxon>
        <taxon>Tracheophyta</taxon>
        <taxon>Spermatophyta</taxon>
        <taxon>Magnoliopsida</taxon>
        <taxon>eudicotyledons</taxon>
        <taxon>Gunneridae</taxon>
        <taxon>Pentapetalae</taxon>
        <taxon>asterids</taxon>
        <taxon>Ericales</taxon>
        <taxon>Actinidiaceae</taxon>
        <taxon>Actinidia</taxon>
    </lineage>
</organism>
<proteinExistence type="predicted"/>
<evidence type="ECO:0000256" key="1">
    <source>
        <dbReference type="SAM" id="Phobius"/>
    </source>
</evidence>
<protein>
    <submittedName>
        <fullName evidence="2">Uncharacterized protein</fullName>
    </submittedName>
</protein>